<dbReference type="SUPFAM" id="SSF53955">
    <property type="entry name" value="Lysozyme-like"/>
    <property type="match status" value="1"/>
</dbReference>
<organism evidence="6 7">
    <name type="scientific">Streptomyces kaniharaensis</name>
    <dbReference type="NCBI Taxonomy" id="212423"/>
    <lineage>
        <taxon>Bacteria</taxon>
        <taxon>Bacillati</taxon>
        <taxon>Actinomycetota</taxon>
        <taxon>Actinomycetes</taxon>
        <taxon>Kitasatosporales</taxon>
        <taxon>Streptomycetaceae</taxon>
        <taxon>Streptomyces</taxon>
    </lineage>
</organism>
<feature type="signal peptide" evidence="4">
    <location>
        <begin position="1"/>
        <end position="37"/>
    </location>
</feature>
<evidence type="ECO:0000256" key="2">
    <source>
        <dbReference type="ARBA" id="ARBA00022729"/>
    </source>
</evidence>
<dbReference type="Gene3D" id="2.40.128.340">
    <property type="match status" value="3"/>
</dbReference>
<gene>
    <name evidence="6" type="ORF">F7Q99_12350</name>
</gene>
<proteinExistence type="inferred from homology"/>
<evidence type="ECO:0000256" key="3">
    <source>
        <dbReference type="ARBA" id="ARBA00022801"/>
    </source>
</evidence>
<dbReference type="Pfam" id="PF06737">
    <property type="entry name" value="Transglycosylas"/>
    <property type="match status" value="1"/>
</dbReference>
<evidence type="ECO:0000259" key="5">
    <source>
        <dbReference type="Pfam" id="PF06737"/>
    </source>
</evidence>
<comment type="similarity">
    <text evidence="1">Belongs to the transglycosylase family. Rpf subfamily.</text>
</comment>
<dbReference type="InterPro" id="IPR013783">
    <property type="entry name" value="Ig-like_fold"/>
</dbReference>
<dbReference type="RefSeq" id="WP_153461269.1">
    <property type="nucleotide sequence ID" value="NZ_WBOF01000001.1"/>
</dbReference>
<dbReference type="Pfam" id="PF01839">
    <property type="entry name" value="FG-GAP"/>
    <property type="match status" value="1"/>
</dbReference>
<accession>A0A6N7KSS7</accession>
<keyword evidence="7" id="KW-1185">Reference proteome</keyword>
<comment type="caution">
    <text evidence="6">The sequence shown here is derived from an EMBL/GenBank/DDBJ whole genome shotgun (WGS) entry which is preliminary data.</text>
</comment>
<dbReference type="OrthoDB" id="9815928at2"/>
<dbReference type="InterPro" id="IPR013517">
    <property type="entry name" value="FG-GAP"/>
</dbReference>
<dbReference type="InterPro" id="IPR023346">
    <property type="entry name" value="Lysozyme-like_dom_sf"/>
</dbReference>
<evidence type="ECO:0000313" key="7">
    <source>
        <dbReference type="Proteomes" id="UP000450000"/>
    </source>
</evidence>
<sequence length="624" mass="65144">MSSATNARKKSRAVAVAALLSTVGAAGTFLSAAPAGAASLSTWDKLVQCEASGNWSAINPVGPYYGGLQFDQGTWESYGGLDYAPRADKATPKQQILIGEKVLAKQGQSAWPQCGPAAGLGSDHANPYPDPVPPVSTVTGLGAGSIVTGTVALTATVTDAEGTPTGATFYVDGRAVGTANGSGPSYRVDLDTAGLAEGSHSLTVRAVNDAGQTGPASAAVAFFVANRGTATTATGDFNGDGKDDIVVMYNGGQDGSGKNMVTLYTFLSNGATFNTPVDAWDNNDTVNGSWNWNNAKVLVGDFSGTGKADIAVFYNSGRSDSGKYLTTLYKFANNGSGGFRNPVKVWDNDDTVNGSWNWANAKPVVGDFSGSGKADIAVLYNSGQDGAGKNMLTIYKFASNGSTFNAPVNVWDNNDRVNASWNWNAIKPVVGKFSGSGKADIAVLYNSGQDGAGKNMLTIYKFASNGSTFNAPLNVWDNNDRVNASWNWNSIKAVAGDFSGTGRDDLAVAYNSGQDGAGKNLVTLYKFASNGSGFNTPVNVWDNNDKVNGSWTWDKIKLVAGKFGGAGRSDLAVMYNSGQDGAGKNLVTLYKFASNGSTFNAPVNAWDNNDKVNTSWDWYRADLA</sequence>
<dbReference type="Proteomes" id="UP000450000">
    <property type="component" value="Unassembled WGS sequence"/>
</dbReference>
<name>A0A6N7KSS7_9ACTN</name>
<dbReference type="Pfam" id="PF17957">
    <property type="entry name" value="Big_7"/>
    <property type="match status" value="1"/>
</dbReference>
<dbReference type="EMBL" id="WBOF01000001">
    <property type="protein sequence ID" value="MQS13054.1"/>
    <property type="molecule type" value="Genomic_DNA"/>
</dbReference>
<evidence type="ECO:0000256" key="1">
    <source>
        <dbReference type="ARBA" id="ARBA00010830"/>
    </source>
</evidence>
<dbReference type="GO" id="GO:0005975">
    <property type="term" value="P:carbohydrate metabolic process"/>
    <property type="evidence" value="ECO:0007669"/>
    <property type="project" value="UniProtKB-ARBA"/>
</dbReference>
<keyword evidence="3" id="KW-0378">Hydrolase</keyword>
<keyword evidence="2 4" id="KW-0732">Signal</keyword>
<dbReference type="Gene3D" id="1.10.530.10">
    <property type="match status" value="1"/>
</dbReference>
<feature type="chain" id="PRO_5026779699" evidence="4">
    <location>
        <begin position="38"/>
        <end position="624"/>
    </location>
</feature>
<dbReference type="SUPFAM" id="SSF69318">
    <property type="entry name" value="Integrin alpha N-terminal domain"/>
    <property type="match status" value="1"/>
</dbReference>
<protein>
    <submittedName>
        <fullName evidence="6">Esterase</fullName>
    </submittedName>
</protein>
<reference evidence="6 7" key="1">
    <citation type="submission" date="2019-09" db="EMBL/GenBank/DDBJ databases">
        <title>Genome Sequences of Streptomyces kaniharaensis ATCC 21070.</title>
        <authorList>
            <person name="Zhu W."/>
            <person name="De Crecy-Lagard V."/>
            <person name="Richards N.G."/>
        </authorList>
    </citation>
    <scope>NUCLEOTIDE SEQUENCE [LARGE SCALE GENOMIC DNA]</scope>
    <source>
        <strain evidence="6 7">SF-557</strain>
    </source>
</reference>
<dbReference type="GO" id="GO:0016787">
    <property type="term" value="F:hydrolase activity"/>
    <property type="evidence" value="ECO:0007669"/>
    <property type="project" value="UniProtKB-KW"/>
</dbReference>
<dbReference type="CDD" id="cd13925">
    <property type="entry name" value="RPF"/>
    <property type="match status" value="1"/>
</dbReference>
<dbReference type="AlphaFoldDB" id="A0A6N7KSS7"/>
<dbReference type="InterPro" id="IPR028994">
    <property type="entry name" value="Integrin_alpha_N"/>
</dbReference>
<dbReference type="Gene3D" id="2.60.40.10">
    <property type="entry name" value="Immunoglobulins"/>
    <property type="match status" value="1"/>
</dbReference>
<evidence type="ECO:0000313" key="6">
    <source>
        <dbReference type="EMBL" id="MQS13054.1"/>
    </source>
</evidence>
<evidence type="ECO:0000256" key="4">
    <source>
        <dbReference type="SAM" id="SignalP"/>
    </source>
</evidence>
<dbReference type="InterPro" id="IPR010618">
    <property type="entry name" value="RPF"/>
</dbReference>
<feature type="domain" description="Resuscitation-promoting factor core lysozyme-like" evidence="5">
    <location>
        <begin position="38"/>
        <end position="114"/>
    </location>
</feature>